<dbReference type="AlphaFoldDB" id="A0A0P6XFH8"/>
<dbReference type="Proteomes" id="UP000050544">
    <property type="component" value="Unassembled WGS sequence"/>
</dbReference>
<dbReference type="STRING" id="869279.SE15_13535"/>
<evidence type="ECO:0000313" key="1">
    <source>
        <dbReference type="EMBL" id="KPL82111.1"/>
    </source>
</evidence>
<evidence type="ECO:0000313" key="2">
    <source>
        <dbReference type="Proteomes" id="UP000050544"/>
    </source>
</evidence>
<sequence>MNLQLDPTFEPPRVLPAHTKTYTAFRSDILKPPDEDMHLRHIFRFYMARALYNRGEETIYILPRVLLGEHSFVVDVLAAGPEKFIAAICEPGSITPETEALLDLLKEADNTETIILHSQFGNPGNVPERFREQLASKKFRLLAVVPPPFDDAYEYDIWMFELTFRDLFSGE</sequence>
<gene>
    <name evidence="1" type="ORF">SE15_13535</name>
</gene>
<dbReference type="RefSeq" id="WP_054522646.1">
    <property type="nucleotide sequence ID" value="NZ_LGKO01000006.1"/>
</dbReference>
<dbReference type="EMBL" id="LGKO01000006">
    <property type="protein sequence ID" value="KPL82111.1"/>
    <property type="molecule type" value="Genomic_DNA"/>
</dbReference>
<protein>
    <submittedName>
        <fullName evidence="1">Uncharacterized protein</fullName>
    </submittedName>
</protein>
<comment type="caution">
    <text evidence="1">The sequence shown here is derived from an EMBL/GenBank/DDBJ whole genome shotgun (WGS) entry which is preliminary data.</text>
</comment>
<keyword evidence="2" id="KW-1185">Reference proteome</keyword>
<organism evidence="1 2">
    <name type="scientific">Thermanaerothrix daxensis</name>
    <dbReference type="NCBI Taxonomy" id="869279"/>
    <lineage>
        <taxon>Bacteria</taxon>
        <taxon>Bacillati</taxon>
        <taxon>Chloroflexota</taxon>
        <taxon>Anaerolineae</taxon>
        <taxon>Anaerolineales</taxon>
        <taxon>Anaerolineaceae</taxon>
        <taxon>Thermanaerothrix</taxon>
    </lineage>
</organism>
<accession>A0A0P6XFH8</accession>
<reference evidence="1 2" key="1">
    <citation type="submission" date="2015-07" db="EMBL/GenBank/DDBJ databases">
        <title>Whole genome sequence of Thermanaerothrix daxensis DSM 23592.</title>
        <authorList>
            <person name="Hemp J."/>
            <person name="Ward L.M."/>
            <person name="Pace L.A."/>
            <person name="Fischer W.W."/>
        </authorList>
    </citation>
    <scope>NUCLEOTIDE SEQUENCE [LARGE SCALE GENOMIC DNA]</scope>
    <source>
        <strain evidence="1 2">GNS-1</strain>
    </source>
</reference>
<proteinExistence type="predicted"/>
<name>A0A0P6XFH8_9CHLR</name>